<evidence type="ECO:0000256" key="1">
    <source>
        <dbReference type="ARBA" id="ARBA00022801"/>
    </source>
</evidence>
<sequence>MPDYILEPMFKQFLTGLDPNLDPTALPLEESRSLFDDVPPGAVLRDASVKERTIDTDYGEIVLTVTRPLGTENETLPAIVYFHGGGWAQGIKYSHALIQRELAIEGRVAVVFVNYDRSPEVKFPVAIEQCYASVAWLANKENAASLSVDANKIAVAGDSAGVLAKKRKLSAIKFQILYYPVTNDDFETPSYCDLAKGYFLTKDWMKLFWNLYIPVEERSSILACPLKATLEDLKDLPPAYVVAVEADVLRDEGEAYAARLMEAGVDVVAVRTFGALHGFFNMPKLTSIGEAVVQQSVHLLHKAWKK</sequence>
<dbReference type="PANTHER" id="PTHR48081:SF8">
    <property type="entry name" value="ALPHA_BETA HYDROLASE FOLD-3 DOMAIN-CONTAINING PROTEIN-RELATED"/>
    <property type="match status" value="1"/>
</dbReference>
<evidence type="ECO:0000313" key="4">
    <source>
        <dbReference type="Proteomes" id="UP000605846"/>
    </source>
</evidence>
<dbReference type="InterPro" id="IPR050300">
    <property type="entry name" value="GDXG_lipolytic_enzyme"/>
</dbReference>
<protein>
    <recommendedName>
        <fullName evidence="2">Alpha/beta hydrolase fold-3 domain-containing protein</fullName>
    </recommendedName>
</protein>
<dbReference type="EMBL" id="JABAYA010000083">
    <property type="protein sequence ID" value="KAF7726137.1"/>
    <property type="molecule type" value="Genomic_DNA"/>
</dbReference>
<evidence type="ECO:0000259" key="2">
    <source>
        <dbReference type="Pfam" id="PF07859"/>
    </source>
</evidence>
<organism evidence="3 4">
    <name type="scientific">Apophysomyces ossiformis</name>
    <dbReference type="NCBI Taxonomy" id="679940"/>
    <lineage>
        <taxon>Eukaryota</taxon>
        <taxon>Fungi</taxon>
        <taxon>Fungi incertae sedis</taxon>
        <taxon>Mucoromycota</taxon>
        <taxon>Mucoromycotina</taxon>
        <taxon>Mucoromycetes</taxon>
        <taxon>Mucorales</taxon>
        <taxon>Mucorineae</taxon>
        <taxon>Mucoraceae</taxon>
        <taxon>Apophysomyces</taxon>
    </lineage>
</organism>
<feature type="domain" description="Alpha/beta hydrolase fold-3" evidence="2">
    <location>
        <begin position="79"/>
        <end position="280"/>
    </location>
</feature>
<dbReference type="AlphaFoldDB" id="A0A8H7ENQ0"/>
<dbReference type="PANTHER" id="PTHR48081">
    <property type="entry name" value="AB HYDROLASE SUPERFAMILY PROTEIN C4A8.06C"/>
    <property type="match status" value="1"/>
</dbReference>
<dbReference type="Pfam" id="PF07859">
    <property type="entry name" value="Abhydrolase_3"/>
    <property type="match status" value="1"/>
</dbReference>
<dbReference type="OrthoDB" id="408631at2759"/>
<dbReference type="GO" id="GO:0016787">
    <property type="term" value="F:hydrolase activity"/>
    <property type="evidence" value="ECO:0007669"/>
    <property type="project" value="UniProtKB-KW"/>
</dbReference>
<accession>A0A8H7ENQ0</accession>
<gene>
    <name evidence="3" type="ORF">EC973_009029</name>
</gene>
<dbReference type="InterPro" id="IPR013094">
    <property type="entry name" value="AB_hydrolase_3"/>
</dbReference>
<dbReference type="InterPro" id="IPR029058">
    <property type="entry name" value="AB_hydrolase_fold"/>
</dbReference>
<dbReference type="SUPFAM" id="SSF53474">
    <property type="entry name" value="alpha/beta-Hydrolases"/>
    <property type="match status" value="1"/>
</dbReference>
<keyword evidence="4" id="KW-1185">Reference proteome</keyword>
<proteinExistence type="predicted"/>
<comment type="caution">
    <text evidence="3">The sequence shown here is derived from an EMBL/GenBank/DDBJ whole genome shotgun (WGS) entry which is preliminary data.</text>
</comment>
<reference evidence="3" key="1">
    <citation type="submission" date="2020-01" db="EMBL/GenBank/DDBJ databases">
        <title>Genome Sequencing of Three Apophysomyces-Like Fungal Strains Confirms a Novel Fungal Genus in the Mucoromycota with divergent Burkholderia-like Endosymbiotic Bacteria.</title>
        <authorList>
            <person name="Stajich J.E."/>
            <person name="Macias A.M."/>
            <person name="Carter-House D."/>
            <person name="Lovett B."/>
            <person name="Kasson L.R."/>
            <person name="Berry K."/>
            <person name="Grigoriev I."/>
            <person name="Chang Y."/>
            <person name="Spatafora J."/>
            <person name="Kasson M.T."/>
        </authorList>
    </citation>
    <scope>NUCLEOTIDE SEQUENCE</scope>
    <source>
        <strain evidence="3">NRRL A-21654</strain>
    </source>
</reference>
<evidence type="ECO:0000313" key="3">
    <source>
        <dbReference type="EMBL" id="KAF7726137.1"/>
    </source>
</evidence>
<name>A0A8H7ENQ0_9FUNG</name>
<dbReference type="Proteomes" id="UP000605846">
    <property type="component" value="Unassembled WGS sequence"/>
</dbReference>
<dbReference type="Gene3D" id="3.40.50.1820">
    <property type="entry name" value="alpha/beta hydrolase"/>
    <property type="match status" value="1"/>
</dbReference>
<keyword evidence="1" id="KW-0378">Hydrolase</keyword>